<proteinExistence type="inferred from homology"/>
<evidence type="ECO:0000313" key="4">
    <source>
        <dbReference type="EMBL" id="MFD2415130.1"/>
    </source>
</evidence>
<comment type="subcellular location">
    <subcellularLocation>
        <location evidence="2">Gas vesicle</location>
    </subcellularLocation>
</comment>
<dbReference type="PANTHER" id="PTHR36852:SF1">
    <property type="entry name" value="PROTEIN GVPL 2"/>
    <property type="match status" value="1"/>
</dbReference>
<reference evidence="5" key="1">
    <citation type="journal article" date="2019" name="Int. J. Syst. Evol. Microbiol.">
        <title>The Global Catalogue of Microorganisms (GCM) 10K type strain sequencing project: providing services to taxonomists for standard genome sequencing and annotation.</title>
        <authorList>
            <consortium name="The Broad Institute Genomics Platform"/>
            <consortium name="The Broad Institute Genome Sequencing Center for Infectious Disease"/>
            <person name="Wu L."/>
            <person name="Ma J."/>
        </authorList>
    </citation>
    <scope>NUCLEOTIDE SEQUENCE [LARGE SCALE GENOMIC DNA]</scope>
    <source>
        <strain evidence="5">CGMCC 4.7645</strain>
    </source>
</reference>
<gene>
    <name evidence="4" type="ORF">ACFSXZ_02195</name>
</gene>
<organism evidence="4 5">
    <name type="scientific">Amycolatopsis pigmentata</name>
    <dbReference type="NCBI Taxonomy" id="450801"/>
    <lineage>
        <taxon>Bacteria</taxon>
        <taxon>Bacillati</taxon>
        <taxon>Actinomycetota</taxon>
        <taxon>Actinomycetes</taxon>
        <taxon>Pseudonocardiales</taxon>
        <taxon>Pseudonocardiaceae</taxon>
        <taxon>Amycolatopsis</taxon>
    </lineage>
</organism>
<dbReference type="Proteomes" id="UP001597417">
    <property type="component" value="Unassembled WGS sequence"/>
</dbReference>
<dbReference type="InterPro" id="IPR009430">
    <property type="entry name" value="GvpL/GvpF"/>
</dbReference>
<evidence type="ECO:0000256" key="2">
    <source>
        <dbReference type="ARBA" id="ARBA00035108"/>
    </source>
</evidence>
<dbReference type="Pfam" id="PF06386">
    <property type="entry name" value="GvpL_GvpF"/>
    <property type="match status" value="1"/>
</dbReference>
<evidence type="ECO:0000256" key="1">
    <source>
        <dbReference type="ARBA" id="ARBA00022987"/>
    </source>
</evidence>
<comment type="caution">
    <text evidence="4">The sequence shown here is derived from an EMBL/GenBank/DDBJ whole genome shotgun (WGS) entry which is preliminary data.</text>
</comment>
<name>A0ABW5FKM9_9PSEU</name>
<comment type="similarity">
    <text evidence="3">Belongs to the gas vesicle GvpF/GvpL family.</text>
</comment>
<sequence>MSRGLCAYVITRDRPFELDRQLFLLAHRGLGLVVAEVELARFAEVDPSRWAGEPAEDDPLVVLARRHDAVVRTVFRHQPVLPLRFGTVLRDRDAAIALLEDRHEQASGWLDRIDGHREWGVRARRRPGERKQVPTDGLTGTEYLALRRKRLSAVDEERARAGEIQDALAPYATEILPRTRRATDILFDTAYLVRTDREAGFQAEIRRWDSVELTGPWPPYSFTRQELTADA</sequence>
<dbReference type="RefSeq" id="WP_378260660.1">
    <property type="nucleotide sequence ID" value="NZ_JBHUKR010000004.1"/>
</dbReference>
<evidence type="ECO:0000256" key="3">
    <source>
        <dbReference type="ARBA" id="ARBA00035643"/>
    </source>
</evidence>
<evidence type="ECO:0000313" key="5">
    <source>
        <dbReference type="Proteomes" id="UP001597417"/>
    </source>
</evidence>
<keyword evidence="5" id="KW-1185">Reference proteome</keyword>
<dbReference type="EMBL" id="JBHUKR010000004">
    <property type="protein sequence ID" value="MFD2415130.1"/>
    <property type="molecule type" value="Genomic_DNA"/>
</dbReference>
<dbReference type="PANTHER" id="PTHR36852">
    <property type="entry name" value="PROTEIN GVPL 2"/>
    <property type="match status" value="1"/>
</dbReference>
<keyword evidence="1" id="KW-0304">Gas vesicle</keyword>
<accession>A0ABW5FKM9</accession>
<protein>
    <submittedName>
        <fullName evidence="4">GvpL/GvpF family gas vesicle protein</fullName>
    </submittedName>
</protein>